<protein>
    <submittedName>
        <fullName evidence="3">Uncharacterized protein</fullName>
    </submittedName>
</protein>
<dbReference type="RefSeq" id="YP_010358686.1">
    <property type="nucleotide sequence ID" value="NC_062765.1"/>
</dbReference>
<feature type="compositionally biased region" description="Low complexity" evidence="2">
    <location>
        <begin position="398"/>
        <end position="416"/>
    </location>
</feature>
<dbReference type="KEGG" id="vg:75692204"/>
<feature type="compositionally biased region" description="Low complexity" evidence="2">
    <location>
        <begin position="514"/>
        <end position="527"/>
    </location>
</feature>
<keyword evidence="1" id="KW-0175">Coiled coil</keyword>
<feature type="compositionally biased region" description="Polar residues" evidence="2">
    <location>
        <begin position="347"/>
        <end position="359"/>
    </location>
</feature>
<dbReference type="Proteomes" id="UP000827388">
    <property type="component" value="Segment"/>
</dbReference>
<evidence type="ECO:0000313" key="3">
    <source>
        <dbReference type="EMBL" id="QWM89114.1"/>
    </source>
</evidence>
<evidence type="ECO:0000256" key="1">
    <source>
        <dbReference type="SAM" id="Coils"/>
    </source>
</evidence>
<evidence type="ECO:0000313" key="4">
    <source>
        <dbReference type="Proteomes" id="UP000827388"/>
    </source>
</evidence>
<dbReference type="PANTHER" id="PTHR12239">
    <property type="entry name" value="PROTEIN CBG20215-RELATED"/>
    <property type="match status" value="1"/>
</dbReference>
<name>A0AAE7RVZ2_9CAUD</name>
<feature type="compositionally biased region" description="Basic and acidic residues" evidence="2">
    <location>
        <begin position="417"/>
        <end position="450"/>
    </location>
</feature>
<gene>
    <name evidence="3" type="primary">gp_05814</name>
</gene>
<keyword evidence="4" id="KW-1185">Reference proteome</keyword>
<dbReference type="GeneID" id="75692204"/>
<feature type="region of interest" description="Disordered" evidence="2">
    <location>
        <begin position="342"/>
        <end position="450"/>
    </location>
</feature>
<accession>A0AAE7RVZ2</accession>
<dbReference type="PANTHER" id="PTHR12239:SF41">
    <property type="entry name" value="MEMBRANE ASSOCIATED PROTEIN, PUTATIVE-RELATED"/>
    <property type="match status" value="1"/>
</dbReference>
<proteinExistence type="predicted"/>
<sequence length="1537" mass="168700">MIKNNVYYEWFASITVPNPDQVGYWVDLGADSKGRIIKVYNRDIEKWVVLFDVSKDDYVPPFIGSNGNWWVDNRDTGVKATAEAPYIGENDHWFTYDPINKVYVDTGIEARGLSAYDIAVKLGFEGSEQDWIDSLSKASEDAAVAALDAANKANEAADKANQAVVEIEGIVEDAVEATEKAEEIASNPPKIVDNDWWIYDYDIKQYVNSGIAAIGDAFTYKKEYPSVAAMEADWGTADVKLGEYVLINTNDVEDPDDAKVYLKTQEGWKFIVDLSGMQGIQGWSAYEVAVQHGFVGTEAEWVQSLKQPALDAAAEALEAKAQVEATEQAVKEAEALRVTAEQGRVNAENTRVSNENTRISNEDSRKAEESKRVTAENERIAAENSRKSEEDIRKTNEANRISAESARASAETLRASAEAERNTNEQKRIEEETKRISSEEGRVAAETERVDNEDARIAAETARDTAEQERIANEATRQANEAVRETQEAAREKNTADAITAVNEAKTAAERATMNATTAATNANTQAGRAKEYADNPPKVGEDGYWYLWDEVNDVYVNTGWPSSGILLKGSLDSPEDLNDIVDPQLSDSYIVGTDLYFWNGTEWVNMGRFQGPQGEPGKDAELSKAAIEAVLVGEVTTHTHDTRYYTKDQTDANIKVVADDLANNYYNKSQVDSKFTSVYIFKGSVDSVEDLPTEGNVIGDVWNVRKNDTNYAWTSEGWDALGGTAELASLTSNGLMSKEDFAKLQGIEAGAQVNKIETITKRVLLNAVNKNVTIPEDIKISDTEPTEEEIMWLDPSENYDFTFDGYSQAQADARFVQKEEGKGLSTNDYTNADKTKVTNLTDYVTGGTGAVTDANAATITLSKKNPVNGSASTDTVVINKATTTTAGVMSAADKTKLDGLSNYDDSTITQDITNIKANKLETIEVTGTGNVITTVTKNGTKIAFAKGITAMTQDTSDARYVKKAGDTMKGVLAIETSQDTKLILNNTDGEKYSKIDFRENGVSYGNIAMTNSNLSISCPYDTVVINNKKVWNEGNDGSGSGLDADTVDGIQAERIIYGDTKRGTIDVANPNENSEKANSLTKSGFYRCNSDISDNGREFASEIIHWEHPDAPWALQIGSTYKIDDPIVFRHKSDGVWGKKYTLVSRETLEDTLAYWYENDENNSSTTCATGGNRNVIESLRSKFKRCIAKPYGDDAALISYCNEENSANWPDGSAIDIDLSRKENRMVYFPKYYHKTVERSPGIWRTYISEQQIDGDYIEEPEMLLSTFEAYTNTDGTLMSVWGVASTASQTMATFVSQAKSNGPLWSIGDYRSHATIARMFCAYYKTTNISTSNSAIPCSGGTKRYNYGITGATITLGNRDGKKATTNDTSYYSTNFLGLEDCYYSKWEFVQGINILKGKYVVYDGGSFPDKDVAELEAAGATNIRVVGYEPNPAATEAYNGWTKAVAQGKYGDVVPTAHGGSETTYYSDYSWFNPTANRIFLRSGSSANGSPCGVFLATATNASSHSWTGVGARLAFYGKIVVVDSDTFKKMQA</sequence>
<reference evidence="3 4" key="1">
    <citation type="submission" date="2021-04" db="EMBL/GenBank/DDBJ databases">
        <authorList>
            <person name="Shkoporov A.N."/>
            <person name="Stockdale S.R."/>
            <person name="Guerin E."/>
            <person name="Ross R.P."/>
            <person name="Hill C."/>
        </authorList>
    </citation>
    <scope>NUCLEOTIDE SEQUENCE [LARGE SCALE GENOMIC DNA]</scope>
    <source>
        <strain evidence="4">cr30_1</strain>
    </source>
</reference>
<feature type="compositionally biased region" description="Basic and acidic residues" evidence="2">
    <location>
        <begin position="360"/>
        <end position="397"/>
    </location>
</feature>
<dbReference type="InterPro" id="IPR052293">
    <property type="entry name" value="SRRP"/>
</dbReference>
<feature type="coiled-coil region" evidence="1">
    <location>
        <begin position="465"/>
        <end position="493"/>
    </location>
</feature>
<evidence type="ECO:0000256" key="2">
    <source>
        <dbReference type="SAM" id="MobiDB-lite"/>
    </source>
</evidence>
<organism evidence="3 4">
    <name type="scientific">uncultured phage cr30_1</name>
    <dbReference type="NCBI Taxonomy" id="2986411"/>
    <lineage>
        <taxon>Viruses</taxon>
        <taxon>Duplodnaviria</taxon>
        <taxon>Heunggongvirae</taxon>
        <taxon>Uroviricota</taxon>
        <taxon>Caudoviricetes</taxon>
        <taxon>Crassvirales</taxon>
        <taxon>Suoliviridae</taxon>
        <taxon>Boorivirinae</taxon>
        <taxon>Cohcovirus</taxon>
        <taxon>Cohcovirus splanchnicus</taxon>
    </lineage>
</organism>
<dbReference type="EMBL" id="MZ130475">
    <property type="protein sequence ID" value="QWM89114.1"/>
    <property type="molecule type" value="Genomic_DNA"/>
</dbReference>
<feature type="region of interest" description="Disordered" evidence="2">
    <location>
        <begin position="514"/>
        <end position="536"/>
    </location>
</feature>